<dbReference type="InterPro" id="IPR018681">
    <property type="entry name" value="DUF2165_transmembrane"/>
</dbReference>
<accession>A0ABU2N4Y9</accession>
<keyword evidence="1" id="KW-0472">Membrane</keyword>
<feature type="transmembrane region" description="Helical" evidence="1">
    <location>
        <begin position="21"/>
        <end position="42"/>
    </location>
</feature>
<protein>
    <submittedName>
        <fullName evidence="2">DUF2165 domain-containing protein</fullName>
    </submittedName>
</protein>
<feature type="transmembrane region" description="Helical" evidence="1">
    <location>
        <begin position="89"/>
        <end position="112"/>
    </location>
</feature>
<name>A0ABU2N4Y9_9PSEU</name>
<keyword evidence="1" id="KW-0812">Transmembrane</keyword>
<organism evidence="2 3">
    <name type="scientific">Pseudonocardia charpentierae</name>
    <dbReference type="NCBI Taxonomy" id="3075545"/>
    <lineage>
        <taxon>Bacteria</taxon>
        <taxon>Bacillati</taxon>
        <taxon>Actinomycetota</taxon>
        <taxon>Actinomycetes</taxon>
        <taxon>Pseudonocardiales</taxon>
        <taxon>Pseudonocardiaceae</taxon>
        <taxon>Pseudonocardia</taxon>
    </lineage>
</organism>
<proteinExistence type="predicted"/>
<feature type="transmembrane region" description="Helical" evidence="1">
    <location>
        <begin position="124"/>
        <end position="143"/>
    </location>
</feature>
<dbReference type="RefSeq" id="WP_311554895.1">
    <property type="nucleotide sequence ID" value="NZ_JAVREJ010000002.1"/>
</dbReference>
<sequence length="187" mass="20194">MTNPRTVTLYSRYRAVGTLPVVCAVLVALNGLYVLLVAFGNITDYAANAAFVQHVLAMDTTNFGAAPGSGLDPRVMWRAITDPGLQTTAYVGVILWEAATALVLGAAVVLWIRERDTARPTARSASTIGLLMILVLFFGGFIVVGGEWFQMWRSTAWNGLDPAFRNCVLALVTLVLLHLPTRRAEAA</sequence>
<evidence type="ECO:0000313" key="3">
    <source>
        <dbReference type="Proteomes" id="UP001183202"/>
    </source>
</evidence>
<feature type="transmembrane region" description="Helical" evidence="1">
    <location>
        <begin position="163"/>
        <end position="181"/>
    </location>
</feature>
<keyword evidence="3" id="KW-1185">Reference proteome</keyword>
<reference evidence="3" key="1">
    <citation type="submission" date="2023-07" db="EMBL/GenBank/DDBJ databases">
        <title>30 novel species of actinomycetes from the DSMZ collection.</title>
        <authorList>
            <person name="Nouioui I."/>
        </authorList>
    </citation>
    <scope>NUCLEOTIDE SEQUENCE [LARGE SCALE GENOMIC DNA]</scope>
    <source>
        <strain evidence="3">DSM 45834</strain>
    </source>
</reference>
<keyword evidence="1" id="KW-1133">Transmembrane helix</keyword>
<comment type="caution">
    <text evidence="2">The sequence shown here is derived from an EMBL/GenBank/DDBJ whole genome shotgun (WGS) entry which is preliminary data.</text>
</comment>
<evidence type="ECO:0000313" key="2">
    <source>
        <dbReference type="EMBL" id="MDT0348960.1"/>
    </source>
</evidence>
<dbReference type="Pfam" id="PF09933">
    <property type="entry name" value="DUF2165"/>
    <property type="match status" value="1"/>
</dbReference>
<dbReference type="EMBL" id="JAVREJ010000002">
    <property type="protein sequence ID" value="MDT0348960.1"/>
    <property type="molecule type" value="Genomic_DNA"/>
</dbReference>
<gene>
    <name evidence="2" type="ORF">RM445_05410</name>
</gene>
<dbReference type="Proteomes" id="UP001183202">
    <property type="component" value="Unassembled WGS sequence"/>
</dbReference>
<evidence type="ECO:0000256" key="1">
    <source>
        <dbReference type="SAM" id="Phobius"/>
    </source>
</evidence>